<keyword evidence="2" id="KW-1133">Transmembrane helix</keyword>
<evidence type="ECO:0000256" key="1">
    <source>
        <dbReference type="ARBA" id="ARBA00005634"/>
    </source>
</evidence>
<dbReference type="Gene3D" id="3.40.630.10">
    <property type="entry name" value="Zn peptidases"/>
    <property type="match status" value="1"/>
</dbReference>
<dbReference type="Pfam" id="PF04253">
    <property type="entry name" value="TFR_dimer"/>
    <property type="match status" value="1"/>
</dbReference>
<dbReference type="InterPro" id="IPR046450">
    <property type="entry name" value="PA_dom_sf"/>
</dbReference>
<keyword evidence="7" id="KW-1185">Reference proteome</keyword>
<sequence>MPMPQVKQELLFSHCYCNHRELLLDARDLKYLLNHRPPATPSPPSKKRVCARRRRFVLLGVFVLLLLLFITLLQIFMPARPGPDTQQYWQQEFIGSVNNASIRNHVFCLTKEPHVAGTPEDFATAEYVFQRFQDYGLSPHYTDYDVLLSYPLHRSLILSAPTKEPLVLPLKEKPVEGDVYSSNPKVMPTFHGFSPSGNVSAEVVYANYGRLEDFQKLENLGINVKDAIVIARYGLIYRGDIVENAALAEAVAVVIYSDPQDYAASYTQGVYPYGRWLPPSGTQRGSVYKGLGDPLTPGWPSTPDAERISLTDPETMLPTIPSLPISAEDALPILASLSGPTSPAEWHGALDLPEYRVGRGPGALNFSFSANQTVTQIRNVIATIKGAEEPDRYIILGNHRDAWVFGAVDPHSGTASLLEVAQRLGELVVKGWQPRRSIVLCSWDAEEYGVVGSTEWVEQNIDLLGINAVAYLNLDACVIGPGFSAGASPQLDGLLQEVTKQVKDPDSVDDTVFEAWITSGKGSAPLIGRLGGGLTDFAAFLQHAGVPALDLEFGGDDNPMYHSAYDNFNWVEKFGDPLFHRHVAVTRLLGLLAMRLSSDAVLPLDYITYATELQSYAMQVQTQLAQCKAPGVSVNPLISAISSMKEAAIQIKQQAKKHSNLKAHFHPQQYCEGDLLMTACYRQSELSLMIRDSLEFDNLGTSIWYAWILFTCHVYGPVRENVYGTYGTTTFPGIQTALAQALAESNEHDNDAKRQQWAAVQHEIWRVARMVERSALVLQGSLT</sequence>
<dbReference type="InterPro" id="IPR007365">
    <property type="entry name" value="TFR-like_dimer_dom"/>
</dbReference>
<evidence type="ECO:0008006" key="8">
    <source>
        <dbReference type="Google" id="ProtNLM"/>
    </source>
</evidence>
<dbReference type="Pfam" id="PF02225">
    <property type="entry name" value="PA"/>
    <property type="match status" value="1"/>
</dbReference>
<organism evidence="6 7">
    <name type="scientific">Sphagnum jensenii</name>
    <dbReference type="NCBI Taxonomy" id="128206"/>
    <lineage>
        <taxon>Eukaryota</taxon>
        <taxon>Viridiplantae</taxon>
        <taxon>Streptophyta</taxon>
        <taxon>Embryophyta</taxon>
        <taxon>Bryophyta</taxon>
        <taxon>Sphagnophytina</taxon>
        <taxon>Sphagnopsida</taxon>
        <taxon>Sphagnales</taxon>
        <taxon>Sphagnaceae</taxon>
        <taxon>Sphagnum</taxon>
    </lineage>
</organism>
<accession>A0ABP1AYT9</accession>
<evidence type="ECO:0000313" key="7">
    <source>
        <dbReference type="Proteomes" id="UP001497522"/>
    </source>
</evidence>
<gene>
    <name evidence="6" type="ORF">CSSPJE1EN2_LOCUS10740</name>
</gene>
<evidence type="ECO:0000313" key="6">
    <source>
        <dbReference type="EMBL" id="CAK9867745.1"/>
    </source>
</evidence>
<dbReference type="InterPro" id="IPR036757">
    <property type="entry name" value="TFR-like_dimer_dom_sf"/>
</dbReference>
<dbReference type="PANTHER" id="PTHR10404:SF46">
    <property type="entry name" value="VACUOLAR PROTEIN SORTING-ASSOCIATED PROTEIN 70"/>
    <property type="match status" value="1"/>
</dbReference>
<dbReference type="SUPFAM" id="SSF47672">
    <property type="entry name" value="Transferrin receptor-like dimerisation domain"/>
    <property type="match status" value="1"/>
</dbReference>
<dbReference type="SUPFAM" id="SSF52025">
    <property type="entry name" value="PA domain"/>
    <property type="match status" value="1"/>
</dbReference>
<feature type="transmembrane region" description="Helical" evidence="2">
    <location>
        <begin position="56"/>
        <end position="77"/>
    </location>
</feature>
<dbReference type="SUPFAM" id="SSF53187">
    <property type="entry name" value="Zn-dependent exopeptidases"/>
    <property type="match status" value="1"/>
</dbReference>
<evidence type="ECO:0000259" key="4">
    <source>
        <dbReference type="Pfam" id="PF04253"/>
    </source>
</evidence>
<keyword evidence="2" id="KW-0812">Transmembrane</keyword>
<protein>
    <recommendedName>
        <fullName evidence="8">Glutamate carboxypeptidase</fullName>
    </recommendedName>
</protein>
<feature type="domain" description="Transferrin receptor-like dimerisation" evidence="4">
    <location>
        <begin position="632"/>
        <end position="778"/>
    </location>
</feature>
<name>A0ABP1AYT9_9BRYO</name>
<reference evidence="6" key="1">
    <citation type="submission" date="2024-03" db="EMBL/GenBank/DDBJ databases">
        <authorList>
            <consortium name="ELIXIR-Norway"/>
            <consortium name="Elixir Norway"/>
        </authorList>
    </citation>
    <scope>NUCLEOTIDE SEQUENCE</scope>
</reference>
<proteinExistence type="inferred from homology"/>
<dbReference type="InterPro" id="IPR003137">
    <property type="entry name" value="PA_domain"/>
</dbReference>
<evidence type="ECO:0000259" key="3">
    <source>
        <dbReference type="Pfam" id="PF02225"/>
    </source>
</evidence>
<dbReference type="Gene3D" id="1.20.930.40">
    <property type="entry name" value="Transferrin receptor-like, dimerisation domain"/>
    <property type="match status" value="1"/>
</dbReference>
<evidence type="ECO:0000256" key="2">
    <source>
        <dbReference type="SAM" id="Phobius"/>
    </source>
</evidence>
<comment type="similarity">
    <text evidence="1">Belongs to the peptidase M28 family. M28B subfamily.</text>
</comment>
<dbReference type="InterPro" id="IPR007484">
    <property type="entry name" value="Peptidase_M28"/>
</dbReference>
<feature type="domain" description="Peptidase M28" evidence="5">
    <location>
        <begin position="379"/>
        <end position="569"/>
    </location>
</feature>
<dbReference type="EMBL" id="OZ023718">
    <property type="protein sequence ID" value="CAK9867745.1"/>
    <property type="molecule type" value="Genomic_DNA"/>
</dbReference>
<dbReference type="Gene3D" id="3.50.30.30">
    <property type="match status" value="1"/>
</dbReference>
<feature type="domain" description="PA" evidence="3">
    <location>
        <begin position="199"/>
        <end position="285"/>
    </location>
</feature>
<dbReference type="Pfam" id="PF04389">
    <property type="entry name" value="Peptidase_M28"/>
    <property type="match status" value="1"/>
</dbReference>
<dbReference type="InterPro" id="IPR039373">
    <property type="entry name" value="Peptidase_M28B"/>
</dbReference>
<dbReference type="PANTHER" id="PTHR10404">
    <property type="entry name" value="N-ACETYLATED-ALPHA-LINKED ACIDIC DIPEPTIDASE"/>
    <property type="match status" value="1"/>
</dbReference>
<dbReference type="CDD" id="cd02121">
    <property type="entry name" value="PA_GCPII_like"/>
    <property type="match status" value="1"/>
</dbReference>
<evidence type="ECO:0000259" key="5">
    <source>
        <dbReference type="Pfam" id="PF04389"/>
    </source>
</evidence>
<dbReference type="Proteomes" id="UP001497522">
    <property type="component" value="Chromosome 17"/>
</dbReference>
<dbReference type="CDD" id="cd08022">
    <property type="entry name" value="M28_PSMA_like"/>
    <property type="match status" value="1"/>
</dbReference>
<keyword evidence="2" id="KW-0472">Membrane</keyword>